<dbReference type="Proteomes" id="UP001055879">
    <property type="component" value="Linkage Group LG04"/>
</dbReference>
<organism evidence="1 2">
    <name type="scientific">Arctium lappa</name>
    <name type="common">Greater burdock</name>
    <name type="synonym">Lappa major</name>
    <dbReference type="NCBI Taxonomy" id="4217"/>
    <lineage>
        <taxon>Eukaryota</taxon>
        <taxon>Viridiplantae</taxon>
        <taxon>Streptophyta</taxon>
        <taxon>Embryophyta</taxon>
        <taxon>Tracheophyta</taxon>
        <taxon>Spermatophyta</taxon>
        <taxon>Magnoliopsida</taxon>
        <taxon>eudicotyledons</taxon>
        <taxon>Gunneridae</taxon>
        <taxon>Pentapetalae</taxon>
        <taxon>asterids</taxon>
        <taxon>campanulids</taxon>
        <taxon>Asterales</taxon>
        <taxon>Asteraceae</taxon>
        <taxon>Carduoideae</taxon>
        <taxon>Cardueae</taxon>
        <taxon>Arctiinae</taxon>
        <taxon>Arctium</taxon>
    </lineage>
</organism>
<evidence type="ECO:0000313" key="2">
    <source>
        <dbReference type="Proteomes" id="UP001055879"/>
    </source>
</evidence>
<proteinExistence type="predicted"/>
<reference evidence="2" key="1">
    <citation type="journal article" date="2022" name="Mol. Ecol. Resour.">
        <title>The genomes of chicory, endive, great burdock and yacon provide insights into Asteraceae palaeo-polyploidization history and plant inulin production.</title>
        <authorList>
            <person name="Fan W."/>
            <person name="Wang S."/>
            <person name="Wang H."/>
            <person name="Wang A."/>
            <person name="Jiang F."/>
            <person name="Liu H."/>
            <person name="Zhao H."/>
            <person name="Xu D."/>
            <person name="Zhang Y."/>
        </authorList>
    </citation>
    <scope>NUCLEOTIDE SEQUENCE [LARGE SCALE GENOMIC DNA]</scope>
    <source>
        <strain evidence="2">cv. Niubang</strain>
    </source>
</reference>
<keyword evidence="2" id="KW-1185">Reference proteome</keyword>
<gene>
    <name evidence="1" type="ORF">L6452_15937</name>
</gene>
<evidence type="ECO:0000313" key="1">
    <source>
        <dbReference type="EMBL" id="KAI3736398.1"/>
    </source>
</evidence>
<reference evidence="1 2" key="2">
    <citation type="journal article" date="2022" name="Mol. Ecol. Resour.">
        <title>The genomes of chicory, endive, great burdock and yacon provide insights into Asteraceae paleo-polyploidization history and plant inulin production.</title>
        <authorList>
            <person name="Fan W."/>
            <person name="Wang S."/>
            <person name="Wang H."/>
            <person name="Wang A."/>
            <person name="Jiang F."/>
            <person name="Liu H."/>
            <person name="Zhao H."/>
            <person name="Xu D."/>
            <person name="Zhang Y."/>
        </authorList>
    </citation>
    <scope>NUCLEOTIDE SEQUENCE [LARGE SCALE GENOMIC DNA]</scope>
    <source>
        <strain evidence="2">cv. Niubang</strain>
    </source>
</reference>
<sequence>MGQRYLIVIDDIWSIKAWDDMKLEVKFCSQVASMKLLCMQNRTGSSTPCLILTDKQSRELLRKKVFHGDECPEWVIEPGMQIAKKCQGLPLSVVVMAGVLAKEAVLNCLSLEEIPVDIGDIATLELFETHSMLNDSVVESIKRIQKEQCDEGNNDLKIIVDGLELSIYLSAQLSSYSSASDIDIGRPRKRYLPARF</sequence>
<name>A0ACB9CQE9_ARCLA</name>
<comment type="caution">
    <text evidence="1">The sequence shown here is derived from an EMBL/GenBank/DDBJ whole genome shotgun (WGS) entry which is preliminary data.</text>
</comment>
<dbReference type="EMBL" id="CM042050">
    <property type="protein sequence ID" value="KAI3736398.1"/>
    <property type="molecule type" value="Genomic_DNA"/>
</dbReference>
<protein>
    <submittedName>
        <fullName evidence="1">Uncharacterized protein</fullName>
    </submittedName>
</protein>
<accession>A0ACB9CQE9</accession>